<dbReference type="FunFam" id="3.40.50.1000:FF:000014">
    <property type="entry name" value="Phospholipid-transporting ATPase"/>
    <property type="match status" value="1"/>
</dbReference>
<feature type="binding site" evidence="14">
    <location>
        <position position="486"/>
    </location>
    <ligand>
        <name>Mg(2+)</name>
        <dbReference type="ChEBI" id="CHEBI:18420"/>
    </ligand>
</feature>
<feature type="transmembrane region" description="Helical" evidence="15">
    <location>
        <begin position="1164"/>
        <end position="1182"/>
    </location>
</feature>
<feature type="region of interest" description="Disordered" evidence="16">
    <location>
        <begin position="1222"/>
        <end position="1311"/>
    </location>
</feature>
<feature type="binding site" evidence="13">
    <location>
        <position position="782"/>
    </location>
    <ligand>
        <name>ATP</name>
        <dbReference type="ChEBI" id="CHEBI:30616"/>
    </ligand>
</feature>
<dbReference type="InterPro" id="IPR032631">
    <property type="entry name" value="P-type_ATPase_N"/>
</dbReference>
<feature type="binding site" evidence="13">
    <location>
        <position position="663"/>
    </location>
    <ligand>
        <name>ATP</name>
        <dbReference type="ChEBI" id="CHEBI:30616"/>
    </ligand>
</feature>
<dbReference type="KEGG" id="bpg:Bathy05g03870"/>
<proteinExistence type="inferred from homology"/>
<feature type="region of interest" description="Disordered" evidence="16">
    <location>
        <begin position="1"/>
        <end position="52"/>
    </location>
</feature>
<evidence type="ECO:0000256" key="10">
    <source>
        <dbReference type="ARBA" id="ARBA00023136"/>
    </source>
</evidence>
<evidence type="ECO:0000256" key="12">
    <source>
        <dbReference type="PIRSR" id="PIRSR606539-1"/>
    </source>
</evidence>
<dbReference type="InterPro" id="IPR023214">
    <property type="entry name" value="HAD_sf"/>
</dbReference>
<dbReference type="SUPFAM" id="SSF81665">
    <property type="entry name" value="Calcium ATPase, transmembrane domain M"/>
    <property type="match status" value="1"/>
</dbReference>
<dbReference type="EC" id="7.6.2.1" evidence="15"/>
<comment type="subcellular location">
    <subcellularLocation>
        <location evidence="1 15">Membrane</location>
        <topology evidence="1 15">Multi-pass membrane protein</topology>
    </subcellularLocation>
</comment>
<dbReference type="PANTHER" id="PTHR24092:SF150">
    <property type="entry name" value="PHOSPHOLIPID-TRANSPORTING ATPASE"/>
    <property type="match status" value="1"/>
</dbReference>
<sequence>MSSGDAEKARDKTTQTTTDVDPANALESRPSVSSSSSNSKLQKRNKSLTKSPSVLERATSMFKKEQEKPISRVFSISSDRETNAPLKFKSNSISTSKYNVVTFLPKGLYEQFRRVANLYFLSVATISCFESISPIKPYTMWVPLTFIITLSMTKEAVEDYKRHKQDNEQNRTPIERFNGECMENKEWRDLVCGDVVRVVRDAFFPCDLIMIGSSNEERTCYVETKNLDGETNLKLKRSVDMGDGVKVISNAKLANLCRNSQRDDVMANAEDHLSGNLCTVECEHPNNSLYTFSGNLELKPPFVSEKKKIAVTPTNVLLRGSQLRNTEYVYGIVIYTGHDSKVMMNASETPSKRSHVEKQMDYVVLGMLILLLSMSTISAIYCSWWVKNESPKHWYLDTANSDEPFDVNKTDIVGVFAFFTSYVLYGYLIPISLYVSLEFVKVFQAMVLLNRDRKMYHEETDTPMSARTSNLNEELGMVHTVLSDKTGTLTCNAMEFFKLSVNGVSYGEGITEIEHALIKRQGGNPPARSSKAIEPSFNFIDSRLTDGQWRTSPDREQLRSFFRILAVCQTVIPEGERTPEQVVYQAESPDELAFVVAAKRFGFFFNNRTSTTVEVLEQSVNKSEKDSVRTYEVLNLLEFNSTRKRMSVVVRSKDDNKIILMTKGADSVIYERLAVGNKGGNAAKESTQQHIDDYAACGLRTLCLAQREISSSEYEAWNKKFIKASQAMKKRDEELDAVAELIEKDLELVGATAIEDKLQMGVPRCIEQLMRAGIAVWVLTGDKQDTAINIGSACSLITPQMSLKVINVEELVKLESEGEISKEEMKTQGLEAVSKQIDDGLEIAKQCAEVDAEMGLVIDGRSLSFALSAELKDNFLKLGTSCAAVICCRVSPLQKALVTKLVKDSGKITLAIGDGANDVGMIQAAHIGVGISGQEGMQAVMASDFAFAQFRFLERLLLLHGRYSYKRIARMVCYFFYKNLAFGLTIFIYNLHAAASGQVIYNDWLMSSFNIFFVCYPVIILGLFDQDVRPDSSLKHPELYSETQWNKNFNKKSQAVWALNAIWVAIVTYWSIMKAVHSGEADHEDGHVFGLWEVGTTMYTSLVFTLNLQIGLFINYWTWIHHLTIWGSFALWWILNVVLSHTDVYYSTYSYKIFTESTVLTPKYWLGFWAVTFLCLLPYIIASSLKRLFKPSLYELVQNEESLERGACKQCLGVTTEVDGGAGGQKFKKRATSSKSHDDSMTSNDSYSDVSVVGTTTPRRQGTLRKNISIPGSATSQRTTPLGSMEILPDVSAFPQPGTPTRLPPRTPPKQ</sequence>
<dbReference type="Proteomes" id="UP000198341">
    <property type="component" value="Chromosome 5"/>
</dbReference>
<feature type="binding site" evidence="13">
    <location>
        <position position="917"/>
    </location>
    <ligand>
        <name>ATP</name>
        <dbReference type="ChEBI" id="CHEBI:30616"/>
    </ligand>
</feature>
<feature type="binding site" evidence="13">
    <location>
        <position position="591"/>
    </location>
    <ligand>
        <name>ATP</name>
        <dbReference type="ChEBI" id="CHEBI:30616"/>
    </ligand>
</feature>
<comment type="cofactor">
    <cofactor evidence="14">
        <name>Mg(2+)</name>
        <dbReference type="ChEBI" id="CHEBI:18420"/>
    </cofactor>
</comment>
<feature type="binding site" evidence="13">
    <location>
        <position position="889"/>
    </location>
    <ligand>
        <name>ATP</name>
        <dbReference type="ChEBI" id="CHEBI:30616"/>
    </ligand>
</feature>
<evidence type="ECO:0000259" key="18">
    <source>
        <dbReference type="Pfam" id="PF16212"/>
    </source>
</evidence>
<dbReference type="InterPro" id="IPR006539">
    <property type="entry name" value="P-type_ATPase_IV"/>
</dbReference>
<feature type="binding site" evidence="14">
    <location>
        <position position="484"/>
    </location>
    <ligand>
        <name>Mg(2+)</name>
        <dbReference type="ChEBI" id="CHEBI:18420"/>
    </ligand>
</feature>
<evidence type="ECO:0000256" key="15">
    <source>
        <dbReference type="RuleBase" id="RU362033"/>
    </source>
</evidence>
<dbReference type="SUPFAM" id="SSF81660">
    <property type="entry name" value="Metal cation-transporting ATPase, ATP-binding domain N"/>
    <property type="match status" value="1"/>
</dbReference>
<feature type="binding site" evidence="13">
    <location>
        <position position="781"/>
    </location>
    <ligand>
        <name>ATP</name>
        <dbReference type="ChEBI" id="CHEBI:30616"/>
    </ligand>
</feature>
<dbReference type="Gene3D" id="3.40.1110.10">
    <property type="entry name" value="Calcium-transporting ATPase, cytoplasmic domain N"/>
    <property type="match status" value="1"/>
</dbReference>
<feature type="transmembrane region" description="Helical" evidence="15">
    <location>
        <begin position="1004"/>
        <end position="1024"/>
    </location>
</feature>
<feature type="binding site" evidence="13">
    <location>
        <position position="780"/>
    </location>
    <ligand>
        <name>ATP</name>
        <dbReference type="ChEBI" id="CHEBI:30616"/>
    </ligand>
</feature>
<organism evidence="19 20">
    <name type="scientific">Bathycoccus prasinos</name>
    <dbReference type="NCBI Taxonomy" id="41875"/>
    <lineage>
        <taxon>Eukaryota</taxon>
        <taxon>Viridiplantae</taxon>
        <taxon>Chlorophyta</taxon>
        <taxon>Mamiellophyceae</taxon>
        <taxon>Mamiellales</taxon>
        <taxon>Bathycoccaceae</taxon>
        <taxon>Bathycoccus</taxon>
    </lineage>
</organism>
<feature type="compositionally biased region" description="Polar residues" evidence="16">
    <location>
        <begin position="1241"/>
        <end position="1282"/>
    </location>
</feature>
<dbReference type="SFLD" id="SFLDG00002">
    <property type="entry name" value="C1.7:_P-type_atpase_like"/>
    <property type="match status" value="1"/>
</dbReference>
<dbReference type="PROSITE" id="PS00154">
    <property type="entry name" value="ATPASE_E1_E2"/>
    <property type="match status" value="1"/>
</dbReference>
<dbReference type="InterPro" id="IPR023298">
    <property type="entry name" value="ATPase_P-typ_TM_dom_sf"/>
</dbReference>
<feature type="compositionally biased region" description="Low complexity" evidence="16">
    <location>
        <begin position="28"/>
        <end position="40"/>
    </location>
</feature>
<evidence type="ECO:0000256" key="9">
    <source>
        <dbReference type="ARBA" id="ARBA00022989"/>
    </source>
</evidence>
<protein>
    <recommendedName>
        <fullName evidence="15">Phospholipid-transporting ATPase</fullName>
        <ecNumber evidence="15">7.6.2.1</ecNumber>
    </recommendedName>
</protein>
<evidence type="ECO:0000313" key="19">
    <source>
        <dbReference type="EMBL" id="CCO16904.1"/>
    </source>
</evidence>
<dbReference type="GO" id="GO:0005524">
    <property type="term" value="F:ATP binding"/>
    <property type="evidence" value="ECO:0007669"/>
    <property type="project" value="UniProtKB-UniRule"/>
</dbReference>
<keyword evidence="4 14" id="KW-0479">Metal-binding</keyword>
<dbReference type="GO" id="GO:0140326">
    <property type="term" value="F:ATPase-coupled intramembrane lipid transporter activity"/>
    <property type="evidence" value="ECO:0007669"/>
    <property type="project" value="UniProtKB-EC"/>
</dbReference>
<feature type="domain" description="P-type ATPase N-terminal" evidence="17">
    <location>
        <begin position="79"/>
        <end position="141"/>
    </location>
</feature>
<dbReference type="EMBL" id="FO082274">
    <property type="protein sequence ID" value="CCO16904.1"/>
    <property type="molecule type" value="Genomic_DNA"/>
</dbReference>
<feature type="binding site" evidence="13">
    <location>
        <position position="485"/>
    </location>
    <ligand>
        <name>ATP</name>
        <dbReference type="ChEBI" id="CHEBI:30616"/>
    </ligand>
</feature>
<dbReference type="NCBIfam" id="TIGR01494">
    <property type="entry name" value="ATPase_P-type"/>
    <property type="match status" value="1"/>
</dbReference>
<feature type="transmembrane region" description="Helical" evidence="15">
    <location>
        <begin position="362"/>
        <end position="386"/>
    </location>
</feature>
<dbReference type="Pfam" id="PF16212">
    <property type="entry name" value="PhoLip_ATPase_C"/>
    <property type="match status" value="1"/>
</dbReference>
<dbReference type="SUPFAM" id="SSF81653">
    <property type="entry name" value="Calcium ATPase, transduction domain A"/>
    <property type="match status" value="1"/>
</dbReference>
<dbReference type="Pfam" id="PF16209">
    <property type="entry name" value="PhoLip_ATPase_N"/>
    <property type="match status" value="1"/>
</dbReference>
<dbReference type="RefSeq" id="XP_007513346.1">
    <property type="nucleotide sequence ID" value="XM_007513284.1"/>
</dbReference>
<feature type="binding site" evidence="13">
    <location>
        <position position="639"/>
    </location>
    <ligand>
        <name>ATP</name>
        <dbReference type="ChEBI" id="CHEBI:30616"/>
    </ligand>
</feature>
<accession>K8EG18</accession>
<keyword evidence="5 13" id="KW-0547">Nucleotide-binding</keyword>
<evidence type="ECO:0000256" key="11">
    <source>
        <dbReference type="ARBA" id="ARBA00034036"/>
    </source>
</evidence>
<dbReference type="SFLD" id="SFLDF00027">
    <property type="entry name" value="p-type_atpase"/>
    <property type="match status" value="1"/>
</dbReference>
<evidence type="ECO:0000256" key="7">
    <source>
        <dbReference type="ARBA" id="ARBA00022842"/>
    </source>
</evidence>
<feature type="binding site" evidence="13">
    <location>
        <position position="895"/>
    </location>
    <ligand>
        <name>ATP</name>
        <dbReference type="ChEBI" id="CHEBI:30616"/>
    </ligand>
</feature>
<dbReference type="STRING" id="41875.K8EG18"/>
<evidence type="ECO:0000256" key="4">
    <source>
        <dbReference type="ARBA" id="ARBA00022723"/>
    </source>
</evidence>
<keyword evidence="8 15" id="KW-1278">Translocase</keyword>
<dbReference type="InterPro" id="IPR018303">
    <property type="entry name" value="ATPase_P-typ_P_site"/>
</dbReference>
<feature type="transmembrane region" description="Helical" evidence="15">
    <location>
        <begin position="1055"/>
        <end position="1076"/>
    </location>
</feature>
<dbReference type="InterPro" id="IPR023299">
    <property type="entry name" value="ATPase_P-typ_cyto_dom_N"/>
</dbReference>
<dbReference type="GO" id="GO:0005886">
    <property type="term" value="C:plasma membrane"/>
    <property type="evidence" value="ECO:0007669"/>
    <property type="project" value="TreeGrafter"/>
</dbReference>
<evidence type="ECO:0000256" key="14">
    <source>
        <dbReference type="PIRSR" id="PIRSR606539-3"/>
    </source>
</evidence>
<keyword evidence="20" id="KW-1185">Reference proteome</keyword>
<dbReference type="Gene3D" id="2.70.150.10">
    <property type="entry name" value="Calcium-transporting ATPase, cytoplasmic transduction domain A"/>
    <property type="match status" value="1"/>
</dbReference>
<dbReference type="InterPro" id="IPR001757">
    <property type="entry name" value="P_typ_ATPase"/>
</dbReference>
<keyword evidence="3 15" id="KW-0812">Transmembrane</keyword>
<evidence type="ECO:0000313" key="20">
    <source>
        <dbReference type="Proteomes" id="UP000198341"/>
    </source>
</evidence>
<feature type="compositionally biased region" description="Pro residues" evidence="16">
    <location>
        <begin position="1302"/>
        <end position="1311"/>
    </location>
</feature>
<evidence type="ECO:0000256" key="5">
    <source>
        <dbReference type="ARBA" id="ARBA00022741"/>
    </source>
</evidence>
<evidence type="ECO:0000256" key="1">
    <source>
        <dbReference type="ARBA" id="ARBA00004141"/>
    </source>
</evidence>
<dbReference type="GeneID" id="19015890"/>
<dbReference type="GO" id="GO:0000287">
    <property type="term" value="F:magnesium ion binding"/>
    <property type="evidence" value="ECO:0007669"/>
    <property type="project" value="UniProtKB-UniRule"/>
</dbReference>
<feature type="binding site" evidence="13">
    <location>
        <position position="700"/>
    </location>
    <ligand>
        <name>ATP</name>
        <dbReference type="ChEBI" id="CHEBI:30616"/>
    </ligand>
</feature>
<evidence type="ECO:0000259" key="17">
    <source>
        <dbReference type="Pfam" id="PF16209"/>
    </source>
</evidence>
<comment type="similarity">
    <text evidence="2 15">Belongs to the cation transport ATPase (P-type) (TC 3.A.3) family. Type IV subfamily.</text>
</comment>
<dbReference type="Gene3D" id="3.40.50.1000">
    <property type="entry name" value="HAD superfamily/HAD-like"/>
    <property type="match status" value="1"/>
</dbReference>
<dbReference type="CDD" id="cd02073">
    <property type="entry name" value="P-type_ATPase_APLT_Dnf-like"/>
    <property type="match status" value="1"/>
</dbReference>
<evidence type="ECO:0000256" key="2">
    <source>
        <dbReference type="ARBA" id="ARBA00008109"/>
    </source>
</evidence>
<dbReference type="NCBIfam" id="TIGR01652">
    <property type="entry name" value="ATPase-Plipid"/>
    <property type="match status" value="1"/>
</dbReference>
<dbReference type="InterPro" id="IPR036412">
    <property type="entry name" value="HAD-like_sf"/>
</dbReference>
<feature type="transmembrane region" description="Helical" evidence="15">
    <location>
        <begin position="1123"/>
        <end position="1144"/>
    </location>
</feature>
<dbReference type="PANTHER" id="PTHR24092">
    <property type="entry name" value="PROBABLE PHOSPHOLIPID-TRANSPORTING ATPASE"/>
    <property type="match status" value="1"/>
</dbReference>
<feature type="domain" description="P-type ATPase C-terminal" evidence="18">
    <location>
        <begin position="940"/>
        <end position="1192"/>
    </location>
</feature>
<dbReference type="GO" id="GO:0045332">
    <property type="term" value="P:phospholipid translocation"/>
    <property type="evidence" value="ECO:0007669"/>
    <property type="project" value="TreeGrafter"/>
</dbReference>
<evidence type="ECO:0000256" key="3">
    <source>
        <dbReference type="ARBA" id="ARBA00022692"/>
    </source>
</evidence>
<gene>
    <name evidence="19" type="ORF">Bathy05g03870</name>
</gene>
<keyword evidence="9 15" id="KW-1133">Transmembrane helix</keyword>
<keyword evidence="6 13" id="KW-0067">ATP-binding</keyword>
<dbReference type="InterPro" id="IPR044492">
    <property type="entry name" value="P_typ_ATPase_HD_dom"/>
</dbReference>
<evidence type="ECO:0000256" key="6">
    <source>
        <dbReference type="ARBA" id="ARBA00022840"/>
    </source>
</evidence>
<feature type="binding site" evidence="13">
    <location>
        <position position="918"/>
    </location>
    <ligand>
        <name>ATP</name>
        <dbReference type="ChEBI" id="CHEBI:30616"/>
    </ligand>
</feature>
<name>K8EG18_9CHLO</name>
<feature type="transmembrane region" description="Helical" evidence="15">
    <location>
        <begin position="412"/>
        <end position="437"/>
    </location>
</feature>
<feature type="binding site" evidence="14">
    <location>
        <position position="918"/>
    </location>
    <ligand>
        <name>Mg(2+)</name>
        <dbReference type="ChEBI" id="CHEBI:18420"/>
    </ligand>
</feature>
<dbReference type="InterPro" id="IPR008250">
    <property type="entry name" value="ATPase_P-typ_transduc_dom_A_sf"/>
</dbReference>
<dbReference type="OrthoDB" id="377733at2759"/>
<feature type="transmembrane region" description="Helical" evidence="15">
    <location>
        <begin position="1096"/>
        <end position="1116"/>
    </location>
</feature>
<dbReference type="GO" id="GO:0016887">
    <property type="term" value="F:ATP hydrolysis activity"/>
    <property type="evidence" value="ECO:0007669"/>
    <property type="project" value="InterPro"/>
</dbReference>
<dbReference type="InterPro" id="IPR032630">
    <property type="entry name" value="P_typ_ATPase_c"/>
</dbReference>
<dbReference type="SUPFAM" id="SSF56784">
    <property type="entry name" value="HAD-like"/>
    <property type="match status" value="1"/>
</dbReference>
<dbReference type="PRINTS" id="PR00119">
    <property type="entry name" value="CATATPASE"/>
</dbReference>
<keyword evidence="7 14" id="KW-0460">Magnesium</keyword>
<evidence type="ECO:0000256" key="8">
    <source>
        <dbReference type="ARBA" id="ARBA00022967"/>
    </source>
</evidence>
<comment type="catalytic activity">
    <reaction evidence="11 15">
        <text>ATP + H2O + phospholipidSide 1 = ADP + phosphate + phospholipidSide 2.</text>
        <dbReference type="EC" id="7.6.2.1"/>
    </reaction>
</comment>
<dbReference type="SFLD" id="SFLDS00003">
    <property type="entry name" value="Haloacid_Dehalogenase"/>
    <property type="match status" value="1"/>
</dbReference>
<reference evidence="19 20" key="1">
    <citation type="submission" date="2011-10" db="EMBL/GenBank/DDBJ databases">
        <authorList>
            <person name="Genoscope - CEA"/>
        </authorList>
    </citation>
    <scope>NUCLEOTIDE SEQUENCE [LARGE SCALE GENOMIC DNA]</scope>
    <source>
        <strain evidence="19 20">RCC 1105</strain>
    </source>
</reference>
<feature type="compositionally biased region" description="Basic and acidic residues" evidence="16">
    <location>
        <begin position="1"/>
        <end position="13"/>
    </location>
</feature>
<feature type="binding site" evidence="14">
    <location>
        <position position="914"/>
    </location>
    <ligand>
        <name>Mg(2+)</name>
        <dbReference type="ChEBI" id="CHEBI:18420"/>
    </ligand>
</feature>
<evidence type="ECO:0000256" key="16">
    <source>
        <dbReference type="SAM" id="MobiDB-lite"/>
    </source>
</evidence>
<feature type="transmembrane region" description="Helical" evidence="15">
    <location>
        <begin position="972"/>
        <end position="992"/>
    </location>
</feature>
<feature type="binding site" evidence="13">
    <location>
        <position position="484"/>
    </location>
    <ligand>
        <name>ATP</name>
        <dbReference type="ChEBI" id="CHEBI:30616"/>
    </ligand>
</feature>
<feature type="active site" description="4-aspartylphosphate intermediate" evidence="12">
    <location>
        <position position="484"/>
    </location>
</feature>
<evidence type="ECO:0000256" key="13">
    <source>
        <dbReference type="PIRSR" id="PIRSR606539-2"/>
    </source>
</evidence>
<keyword evidence="10 15" id="KW-0472">Membrane</keyword>
<dbReference type="Pfam" id="PF13246">
    <property type="entry name" value="Cation_ATPase"/>
    <property type="match status" value="1"/>
</dbReference>
<dbReference type="eggNOG" id="KOG0206">
    <property type="taxonomic scope" value="Eukaryota"/>
</dbReference>
<feature type="binding site" evidence="13">
    <location>
        <position position="486"/>
    </location>
    <ligand>
        <name>ATP</name>
        <dbReference type="ChEBI" id="CHEBI:30616"/>
    </ligand>
</feature>